<gene>
    <name evidence="2" type="ORF">A4U43_C04F34600</name>
</gene>
<keyword evidence="3" id="KW-1185">Reference proteome</keyword>
<dbReference type="Gramene" id="ONK73724">
    <property type="protein sequence ID" value="ONK73724"/>
    <property type="gene ID" value="A4U43_C04F34600"/>
</dbReference>
<name>A0A5P1F6I8_ASPOF</name>
<proteinExistence type="predicted"/>
<protein>
    <submittedName>
        <fullName evidence="2">Uncharacterized protein</fullName>
    </submittedName>
</protein>
<reference evidence="3" key="1">
    <citation type="journal article" date="2017" name="Nat. Commun.">
        <title>The asparagus genome sheds light on the origin and evolution of a young Y chromosome.</title>
        <authorList>
            <person name="Harkess A."/>
            <person name="Zhou J."/>
            <person name="Xu C."/>
            <person name="Bowers J.E."/>
            <person name="Van der Hulst R."/>
            <person name="Ayyampalayam S."/>
            <person name="Mercati F."/>
            <person name="Riccardi P."/>
            <person name="McKain M.R."/>
            <person name="Kakrana A."/>
            <person name="Tang H."/>
            <person name="Ray J."/>
            <person name="Groenendijk J."/>
            <person name="Arikit S."/>
            <person name="Mathioni S.M."/>
            <person name="Nakano M."/>
            <person name="Shan H."/>
            <person name="Telgmann-Rauber A."/>
            <person name="Kanno A."/>
            <person name="Yue Z."/>
            <person name="Chen H."/>
            <person name="Li W."/>
            <person name="Chen Y."/>
            <person name="Xu X."/>
            <person name="Zhang Y."/>
            <person name="Luo S."/>
            <person name="Chen H."/>
            <person name="Gao J."/>
            <person name="Mao Z."/>
            <person name="Pires J.C."/>
            <person name="Luo M."/>
            <person name="Kudrna D."/>
            <person name="Wing R.A."/>
            <person name="Meyers B.C."/>
            <person name="Yi K."/>
            <person name="Kong H."/>
            <person name="Lavrijsen P."/>
            <person name="Sunseri F."/>
            <person name="Falavigna A."/>
            <person name="Ye Y."/>
            <person name="Leebens-Mack J.H."/>
            <person name="Chen G."/>
        </authorList>
    </citation>
    <scope>NUCLEOTIDE SEQUENCE [LARGE SCALE GENOMIC DNA]</scope>
    <source>
        <strain evidence="3">cv. DH0086</strain>
    </source>
</reference>
<evidence type="ECO:0000256" key="1">
    <source>
        <dbReference type="SAM" id="MobiDB-lite"/>
    </source>
</evidence>
<evidence type="ECO:0000313" key="3">
    <source>
        <dbReference type="Proteomes" id="UP000243459"/>
    </source>
</evidence>
<evidence type="ECO:0000313" key="2">
    <source>
        <dbReference type="EMBL" id="ONK73724.1"/>
    </source>
</evidence>
<dbReference type="Proteomes" id="UP000243459">
    <property type="component" value="Chromosome 4"/>
</dbReference>
<feature type="region of interest" description="Disordered" evidence="1">
    <location>
        <begin position="187"/>
        <end position="206"/>
    </location>
</feature>
<accession>A0A5P1F6I8</accession>
<dbReference type="PANTHER" id="PTHR31343">
    <property type="entry name" value="T15D22.8"/>
    <property type="match status" value="1"/>
</dbReference>
<dbReference type="PANTHER" id="PTHR31343:SF29">
    <property type="entry name" value="DUF789 DOMAIN-CONTAINING PROTEIN"/>
    <property type="match status" value="1"/>
</dbReference>
<dbReference type="AlphaFoldDB" id="A0A5P1F6I8"/>
<dbReference type="Pfam" id="PF05623">
    <property type="entry name" value="DUF789"/>
    <property type="match status" value="2"/>
</dbReference>
<dbReference type="InterPro" id="IPR008507">
    <property type="entry name" value="DUF789"/>
</dbReference>
<organism evidence="2 3">
    <name type="scientific">Asparagus officinalis</name>
    <name type="common">Garden asparagus</name>
    <dbReference type="NCBI Taxonomy" id="4686"/>
    <lineage>
        <taxon>Eukaryota</taxon>
        <taxon>Viridiplantae</taxon>
        <taxon>Streptophyta</taxon>
        <taxon>Embryophyta</taxon>
        <taxon>Tracheophyta</taxon>
        <taxon>Spermatophyta</taxon>
        <taxon>Magnoliopsida</taxon>
        <taxon>Liliopsida</taxon>
        <taxon>Asparagales</taxon>
        <taxon>Asparagaceae</taxon>
        <taxon>Asparagoideae</taxon>
        <taxon>Asparagus</taxon>
    </lineage>
</organism>
<dbReference type="EMBL" id="CM007384">
    <property type="protein sequence ID" value="ONK73724.1"/>
    <property type="molecule type" value="Genomic_DNA"/>
</dbReference>
<sequence>MGTPRHEEEKRAYARGINSRWQTANRGKVEFFSLASLWEQYAECSSYGLGIPIHLKNGEPAIQYYTPYLSAIQLYTTNPIATSSDSVVSGFGHEGLRPQREGNGHLYLEFIDGSSPYDRLPLFSKILEIAKVYPGLLNFRSADISPPSWMSVAWYPIYQIPPQRNARESSTCFLTYHSLSTKFEDFPQKIEKQNPSKSGRNGPRYKKVSREISIPSFGLASLKMQGSPWEIPTSEDHNKFVNLYNAAESWLKQMGVQHHDFIFFRNRSSGILDMSSTQFCSTP</sequence>